<dbReference type="InterPro" id="IPR047629">
    <property type="entry name" value="IS1182_transpos"/>
</dbReference>
<feature type="domain" description="Transposase InsH N-terminal" evidence="1">
    <location>
        <begin position="17"/>
        <end position="113"/>
    </location>
</feature>
<protein>
    <submittedName>
        <fullName evidence="3">IS1182 family transposase</fullName>
    </submittedName>
</protein>
<name>A0A7X2ZDN6_9BACL</name>
<comment type="caution">
    <text evidence="3">The sequence shown here is derived from an EMBL/GenBank/DDBJ whole genome shotgun (WGS) entry which is preliminary data.</text>
</comment>
<dbReference type="PANTHER" id="PTHR33408">
    <property type="entry name" value="TRANSPOSASE"/>
    <property type="match status" value="1"/>
</dbReference>
<gene>
    <name evidence="3" type="ORF">GNP93_20490</name>
</gene>
<keyword evidence="4" id="KW-1185">Reference proteome</keyword>
<evidence type="ECO:0000313" key="4">
    <source>
        <dbReference type="Proteomes" id="UP000450917"/>
    </source>
</evidence>
<sequence>MLYTHQPNPQLNYELVCIEHMVPEDHLLRHIHKHMDFSFITEKVRPYYSETHGRPSIDPVMFFKMLFIGYLYGIRSERQLEQEINLNVAYRWFLGIGLSKKAPDHSTISWNRKHRFEGTTVFQDLFDEVVRIAKENRMVAGRVLITDSTHLKANANKRKHNVQVVERSPQEYIEELEKAIEEDRRNLGKKPLKDREEVLQTKEIKVSTTDPESGYMVRDGKPEGFFYLDHRTVDHKFNIITDVHITAGNVHDSVPYVERLKHQVEKFGFTESLEAVALDSGYLTPHICKELQQMKVFAVIGGRAYTPVKGLMKKWQFKFDAERNVYVCPAKHELKYSTTNREGYREYKSNPKHCKDCPLLEKCTRAKNKQKVITRHVWEDSKEWVRLNRLSRSGKYLYRLRYQTIERSFADAKELHGLRYCRFRGKEKVQEQALMTATVQNIKKIALHLAKKAK</sequence>
<dbReference type="Pfam" id="PF13751">
    <property type="entry name" value="DDE_Tnp_1_6"/>
    <property type="match status" value="1"/>
</dbReference>
<evidence type="ECO:0000259" key="2">
    <source>
        <dbReference type="Pfam" id="PF13751"/>
    </source>
</evidence>
<accession>A0A7X2ZDN6</accession>
<dbReference type="Proteomes" id="UP000450917">
    <property type="component" value="Unassembled WGS sequence"/>
</dbReference>
<organism evidence="3 4">
    <name type="scientific">Paenibacillus validus</name>
    <dbReference type="NCBI Taxonomy" id="44253"/>
    <lineage>
        <taxon>Bacteria</taxon>
        <taxon>Bacillati</taxon>
        <taxon>Bacillota</taxon>
        <taxon>Bacilli</taxon>
        <taxon>Bacillales</taxon>
        <taxon>Paenibacillaceae</taxon>
        <taxon>Paenibacillus</taxon>
    </lineage>
</organism>
<dbReference type="RefSeq" id="WP_155615436.1">
    <property type="nucleotide sequence ID" value="NZ_WNZX01000020.1"/>
</dbReference>
<evidence type="ECO:0000259" key="1">
    <source>
        <dbReference type="Pfam" id="PF05598"/>
    </source>
</evidence>
<reference evidence="3 4" key="1">
    <citation type="submission" date="2019-11" db="EMBL/GenBank/DDBJ databases">
        <title>Draft genome sequences of five Paenibacillus species of dairy origin.</title>
        <authorList>
            <person name="Olajide A.M."/>
            <person name="Chen S."/>
            <person name="Lapointe G."/>
        </authorList>
    </citation>
    <scope>NUCLEOTIDE SEQUENCE [LARGE SCALE GENOMIC DNA]</scope>
    <source>
        <strain evidence="3 4">2CS3</strain>
    </source>
</reference>
<dbReference type="AlphaFoldDB" id="A0A7X2ZDN6"/>
<proteinExistence type="predicted"/>
<dbReference type="NCBIfam" id="NF033551">
    <property type="entry name" value="transpos_IS1182"/>
    <property type="match status" value="1"/>
</dbReference>
<dbReference type="Pfam" id="PF05598">
    <property type="entry name" value="DUF772"/>
    <property type="match status" value="1"/>
</dbReference>
<evidence type="ECO:0000313" key="3">
    <source>
        <dbReference type="EMBL" id="MUG73018.1"/>
    </source>
</evidence>
<dbReference type="EMBL" id="WNZX01000020">
    <property type="protein sequence ID" value="MUG73018.1"/>
    <property type="molecule type" value="Genomic_DNA"/>
</dbReference>
<dbReference type="InterPro" id="IPR008490">
    <property type="entry name" value="Transposase_InsH_N"/>
</dbReference>
<feature type="domain" description="Transposase DDE" evidence="2">
    <location>
        <begin position="327"/>
        <end position="445"/>
    </location>
</feature>
<dbReference type="PANTHER" id="PTHR33408:SF2">
    <property type="entry name" value="TRANSPOSASE DDE DOMAIN-CONTAINING PROTEIN"/>
    <property type="match status" value="1"/>
</dbReference>
<dbReference type="InterPro" id="IPR025668">
    <property type="entry name" value="Tnp_DDE_dom"/>
</dbReference>